<organism evidence="2 3">
    <name type="scientific">Colocasia esculenta</name>
    <name type="common">Wild taro</name>
    <name type="synonym">Arum esculentum</name>
    <dbReference type="NCBI Taxonomy" id="4460"/>
    <lineage>
        <taxon>Eukaryota</taxon>
        <taxon>Viridiplantae</taxon>
        <taxon>Streptophyta</taxon>
        <taxon>Embryophyta</taxon>
        <taxon>Tracheophyta</taxon>
        <taxon>Spermatophyta</taxon>
        <taxon>Magnoliopsida</taxon>
        <taxon>Liliopsida</taxon>
        <taxon>Araceae</taxon>
        <taxon>Aroideae</taxon>
        <taxon>Colocasieae</taxon>
        <taxon>Colocasia</taxon>
    </lineage>
</organism>
<feature type="compositionally biased region" description="Pro residues" evidence="1">
    <location>
        <begin position="166"/>
        <end position="176"/>
    </location>
</feature>
<feature type="compositionally biased region" description="Pro residues" evidence="1">
    <location>
        <begin position="211"/>
        <end position="221"/>
    </location>
</feature>
<dbReference type="Proteomes" id="UP000652761">
    <property type="component" value="Unassembled WGS sequence"/>
</dbReference>
<feature type="compositionally biased region" description="Low complexity" evidence="1">
    <location>
        <begin position="79"/>
        <end position="98"/>
    </location>
</feature>
<feature type="compositionally biased region" description="Polar residues" evidence="1">
    <location>
        <begin position="223"/>
        <end position="239"/>
    </location>
</feature>
<evidence type="ECO:0000256" key="1">
    <source>
        <dbReference type="SAM" id="MobiDB-lite"/>
    </source>
</evidence>
<sequence>MKKRKEYEEKMRDKGETPVMFSHLGPPRRRTAEEEEKVKHPKPEDSVYYHPTLNPTGAPPPGKPPMYKSSIGPRIPLPTSSSAAASTSNLESEEAALAVPPPPPPPPLPDSDQLASGDPSIPPPLPAPATIPSKLAIDSSTPLPSLSIPPPPPGPPPKENFGVRPMMPPPPPPPIQRPIQSSQEQVEREDSQNAVPDNKSIGGPGQAVTLLPPPPPPPGLPPKQQSGPVKPESSANNILETKDITKMIPPPPPLRQPLPGPIRFPLNPTLQPDVLPPGVSHIPPPPPLDMRPPPPPPIPGRPLPPGMLAPLLPRPPFAQHGAVPMFRPPVALGQPIIQEDDSTIKPQKPSYVKSAASTVVKKPLAQHNPELTSMVFVTLCSKAADPSSLSSLFPTTINQVPASVRVRRETAMPKAKSKAQPLASTVARAAAPVAVLRSEPGTAAASKPQSIDDSYMAFLEDMKALGALDG</sequence>
<dbReference type="PANTHER" id="PTHR13361">
    <property type="entry name" value="WW DOMAIN-BINDING PROTEIN 11"/>
    <property type="match status" value="1"/>
</dbReference>
<gene>
    <name evidence="2" type="ORF">Taro_039154</name>
</gene>
<name>A0A843WUU7_COLES</name>
<comment type="caution">
    <text evidence="2">The sequence shown here is derived from an EMBL/GenBank/DDBJ whole genome shotgun (WGS) entry which is preliminary data.</text>
</comment>
<feature type="compositionally biased region" description="Low complexity" evidence="1">
    <location>
        <begin position="130"/>
        <end position="146"/>
    </location>
</feature>
<dbReference type="OrthoDB" id="205569at2759"/>
<feature type="compositionally biased region" description="Basic and acidic residues" evidence="1">
    <location>
        <begin position="30"/>
        <end position="47"/>
    </location>
</feature>
<dbReference type="EMBL" id="NMUH01003603">
    <property type="protein sequence ID" value="MQM06330.1"/>
    <property type="molecule type" value="Genomic_DNA"/>
</dbReference>
<evidence type="ECO:0000313" key="3">
    <source>
        <dbReference type="Proteomes" id="UP000652761"/>
    </source>
</evidence>
<dbReference type="AlphaFoldDB" id="A0A843WUU7"/>
<reference evidence="2" key="1">
    <citation type="submission" date="2017-07" db="EMBL/GenBank/DDBJ databases">
        <title>Taro Niue Genome Assembly and Annotation.</title>
        <authorList>
            <person name="Atibalentja N."/>
            <person name="Keating K."/>
            <person name="Fields C.J."/>
        </authorList>
    </citation>
    <scope>NUCLEOTIDE SEQUENCE</scope>
    <source>
        <strain evidence="2">Niue_2</strain>
        <tissue evidence="2">Leaf</tissue>
    </source>
</reference>
<keyword evidence="3" id="KW-1185">Reference proteome</keyword>
<feature type="compositionally biased region" description="Pro residues" evidence="1">
    <location>
        <begin position="282"/>
        <end position="300"/>
    </location>
</feature>
<feature type="compositionally biased region" description="Pro residues" evidence="1">
    <location>
        <begin position="99"/>
        <end position="109"/>
    </location>
</feature>
<evidence type="ECO:0008006" key="4">
    <source>
        <dbReference type="Google" id="ProtNLM"/>
    </source>
</evidence>
<protein>
    <recommendedName>
        <fullName evidence="4">WW domain-binding protein 11</fullName>
    </recommendedName>
</protein>
<dbReference type="PANTHER" id="PTHR13361:SF1">
    <property type="entry name" value="WW DOMAIN-BINDING PROTEIN 11"/>
    <property type="match status" value="1"/>
</dbReference>
<feature type="region of interest" description="Disordered" evidence="1">
    <location>
        <begin position="1"/>
        <end position="300"/>
    </location>
</feature>
<feature type="compositionally biased region" description="Basic and acidic residues" evidence="1">
    <location>
        <begin position="1"/>
        <end position="16"/>
    </location>
</feature>
<feature type="compositionally biased region" description="Pro residues" evidence="1">
    <location>
        <begin position="120"/>
        <end position="129"/>
    </location>
</feature>
<feature type="compositionally biased region" description="Pro residues" evidence="1">
    <location>
        <begin position="248"/>
        <end position="262"/>
    </location>
</feature>
<proteinExistence type="predicted"/>
<accession>A0A843WUU7</accession>
<feature type="compositionally biased region" description="Pro residues" evidence="1">
    <location>
        <begin position="147"/>
        <end position="158"/>
    </location>
</feature>
<dbReference type="GO" id="GO:0005681">
    <property type="term" value="C:spliceosomal complex"/>
    <property type="evidence" value="ECO:0007669"/>
    <property type="project" value="TreeGrafter"/>
</dbReference>
<evidence type="ECO:0000313" key="2">
    <source>
        <dbReference type="EMBL" id="MQM06330.1"/>
    </source>
</evidence>